<dbReference type="SUPFAM" id="SSF50447">
    <property type="entry name" value="Translation proteins"/>
    <property type="match status" value="1"/>
</dbReference>
<dbReference type="Gene3D" id="3.30.54.20">
    <property type="match status" value="1"/>
</dbReference>
<keyword evidence="7" id="KW-0479">Metal-binding</keyword>
<dbReference type="Gene3D" id="2.40.30.130">
    <property type="match status" value="1"/>
</dbReference>
<dbReference type="GO" id="GO:0004813">
    <property type="term" value="F:alanine-tRNA ligase activity"/>
    <property type="evidence" value="ECO:0007669"/>
    <property type="project" value="UniProtKB-EC"/>
</dbReference>
<dbReference type="EMBL" id="FPHL01000041">
    <property type="protein sequence ID" value="SFV65788.1"/>
    <property type="molecule type" value="Genomic_DNA"/>
</dbReference>
<dbReference type="InterPro" id="IPR012947">
    <property type="entry name" value="tRNA_SAD"/>
</dbReference>
<evidence type="ECO:0000256" key="3">
    <source>
        <dbReference type="ARBA" id="ARBA00013168"/>
    </source>
</evidence>
<dbReference type="FunFam" id="3.30.930.10:FF:000004">
    <property type="entry name" value="Alanine--tRNA ligase"/>
    <property type="match status" value="1"/>
</dbReference>
<sequence length="858" mass="95295">MDIRKSFLDFFQSKGHRLVPSSPLVPDDPTLMFTNAGMVQFKNIFTGEAPIPNPPRATSSQTCLRAGGKHNDLDNVGYTARHHTLFEMLGNFSFADYFKEEAIAYAWEFITSENYLNLPEEKLWVTVHDSDDEAHDIWKKYISEDRIMRFGDKDNFWQMGDTGPCGPCSEIFYDQGEENFHSEEDVMGGEGDRFLEIWNLVFMQYERDTKGTLNPLPKPSIDTGMGLERVVAIKEGVLNNYHSSLFMPFLDKIGELVGTPYDFNAPNSASYRVIADHLRSVSFLLAQGVNFDKEGRGYVLRRIMRRAIRHGYLLGLREPFMYQLVDTLVDLMGKQYDYLVSRSEAIKTAMKMEEERFFETIESGIKLFNEELKNTTDVFDGEVAFKLYDTFGFPLDLTEDMLREKGIRLDINAFNAKMEAQKAQSKANWKGTGDAATTGDFKELKEQFGENEFVGYESTTADAKILALLNEDFKQVESIDGKGWVMLDKTPFYAESGGQVGDKGKLVGRGTPNPTINVLDTKKFLDMNLSEVEGKLSAGDEVEAVVDQSRAEIEKHHSATHLLHAALRTVLGEHIAQAGSLNDDKRLRFDFSHPKAMTAEEIDKVEAWVNDKISRAIPRKTEIMSIEEAKKSGAVALFGEKYGNEVRVVSMGDASVELCGGTHVDNTAQIGLFMIMKESGVSAGVRRIEAICGRASVEKVKAFREELLQIKEEVKNQNPIAGIAKLKEQIKTLKGEVASAMSASQKELSAVGVNGVNVIVEEVENGDIKSMIDEVKNKYENVAVMLFQKKGDKVLLAAGSKNTPVKAGEWIKAVAPIVGGGGGGRPDFAQAGGKDPSKIAVALEEAKTYLSDLLEGGN</sequence>
<evidence type="ECO:0000256" key="10">
    <source>
        <dbReference type="ARBA" id="ARBA00022840"/>
    </source>
</evidence>
<keyword evidence="13 15" id="KW-0030">Aminoacyl-tRNA synthetase</keyword>
<dbReference type="GO" id="GO:0045892">
    <property type="term" value="P:negative regulation of DNA-templated transcription"/>
    <property type="evidence" value="ECO:0007669"/>
    <property type="project" value="TreeGrafter"/>
</dbReference>
<evidence type="ECO:0000313" key="15">
    <source>
        <dbReference type="EMBL" id="SFV65788.1"/>
    </source>
</evidence>
<evidence type="ECO:0000256" key="1">
    <source>
        <dbReference type="ARBA" id="ARBA00001947"/>
    </source>
</evidence>
<dbReference type="InterPro" id="IPR018163">
    <property type="entry name" value="Thr/Ala-tRNA-synth_IIc_edit"/>
</dbReference>
<dbReference type="EC" id="6.1.1.7" evidence="3"/>
<dbReference type="GO" id="GO:0046872">
    <property type="term" value="F:metal ion binding"/>
    <property type="evidence" value="ECO:0007669"/>
    <property type="project" value="UniProtKB-KW"/>
</dbReference>
<comment type="cofactor">
    <cofactor evidence="1">
        <name>Zn(2+)</name>
        <dbReference type="ChEBI" id="CHEBI:29105"/>
    </cofactor>
</comment>
<dbReference type="InterPro" id="IPR009000">
    <property type="entry name" value="Transl_B-barrel_sf"/>
</dbReference>
<dbReference type="FunFam" id="3.10.310.40:FF:000001">
    <property type="entry name" value="Alanine--tRNA ligase"/>
    <property type="match status" value="1"/>
</dbReference>
<dbReference type="SUPFAM" id="SSF55186">
    <property type="entry name" value="ThrRS/AlaRS common domain"/>
    <property type="match status" value="1"/>
</dbReference>
<feature type="domain" description="Alanyl-transfer RNA synthetases family profile" evidence="14">
    <location>
        <begin position="1"/>
        <end position="702"/>
    </location>
</feature>
<dbReference type="InterPro" id="IPR002318">
    <property type="entry name" value="Ala-tRNA-lgiase_IIc"/>
</dbReference>
<dbReference type="HAMAP" id="MF_00036_B">
    <property type="entry name" value="Ala_tRNA_synth_B"/>
    <property type="match status" value="1"/>
</dbReference>
<dbReference type="GO" id="GO:0005524">
    <property type="term" value="F:ATP binding"/>
    <property type="evidence" value="ECO:0007669"/>
    <property type="project" value="UniProtKB-KW"/>
</dbReference>
<dbReference type="InterPro" id="IPR045864">
    <property type="entry name" value="aa-tRNA-synth_II/BPL/LPL"/>
</dbReference>
<dbReference type="AlphaFoldDB" id="A0A1W1CIV8"/>
<dbReference type="NCBIfam" id="TIGR00344">
    <property type="entry name" value="alaS"/>
    <property type="match status" value="1"/>
</dbReference>
<accession>A0A1W1CIV8</accession>
<evidence type="ECO:0000256" key="4">
    <source>
        <dbReference type="ARBA" id="ARBA00017959"/>
    </source>
</evidence>
<keyword evidence="9" id="KW-0862">Zinc</keyword>
<dbReference type="PANTHER" id="PTHR11777">
    <property type="entry name" value="ALANYL-TRNA SYNTHETASE"/>
    <property type="match status" value="1"/>
</dbReference>
<dbReference type="SUPFAM" id="SSF55681">
    <property type="entry name" value="Class II aaRS and biotin synthetases"/>
    <property type="match status" value="1"/>
</dbReference>
<keyword evidence="10" id="KW-0067">ATP-binding</keyword>
<evidence type="ECO:0000256" key="6">
    <source>
        <dbReference type="ARBA" id="ARBA00022598"/>
    </source>
</evidence>
<dbReference type="PROSITE" id="PS50860">
    <property type="entry name" value="AA_TRNA_LIGASE_II_ALA"/>
    <property type="match status" value="1"/>
</dbReference>
<dbReference type="InterPro" id="IPR050058">
    <property type="entry name" value="Ala-tRNA_ligase"/>
</dbReference>
<dbReference type="CDD" id="cd00673">
    <property type="entry name" value="AlaRS_core"/>
    <property type="match status" value="1"/>
</dbReference>
<evidence type="ECO:0000256" key="9">
    <source>
        <dbReference type="ARBA" id="ARBA00022833"/>
    </source>
</evidence>
<organism evidence="15">
    <name type="scientific">hydrothermal vent metagenome</name>
    <dbReference type="NCBI Taxonomy" id="652676"/>
    <lineage>
        <taxon>unclassified sequences</taxon>
        <taxon>metagenomes</taxon>
        <taxon>ecological metagenomes</taxon>
    </lineage>
</organism>
<dbReference type="InterPro" id="IPR018164">
    <property type="entry name" value="Ala-tRNA-synth_IIc_N"/>
</dbReference>
<protein>
    <recommendedName>
        <fullName evidence="4">Alanine--tRNA ligase</fullName>
        <ecNumber evidence="3">6.1.1.7</ecNumber>
    </recommendedName>
</protein>
<evidence type="ECO:0000256" key="13">
    <source>
        <dbReference type="ARBA" id="ARBA00023146"/>
    </source>
</evidence>
<dbReference type="PANTHER" id="PTHR11777:SF9">
    <property type="entry name" value="ALANINE--TRNA LIGASE, CYTOPLASMIC"/>
    <property type="match status" value="1"/>
</dbReference>
<dbReference type="InterPro" id="IPR018162">
    <property type="entry name" value="Ala-tRNA-ligase_IIc_anticod-bd"/>
</dbReference>
<dbReference type="Gene3D" id="3.30.930.10">
    <property type="entry name" value="Bira Bifunctional Protein, Domain 2"/>
    <property type="match status" value="1"/>
</dbReference>
<dbReference type="GO" id="GO:0006419">
    <property type="term" value="P:alanyl-tRNA aminoacylation"/>
    <property type="evidence" value="ECO:0007669"/>
    <property type="project" value="InterPro"/>
</dbReference>
<dbReference type="InterPro" id="IPR023033">
    <property type="entry name" value="Ala_tRNA_ligase_euk/bac"/>
</dbReference>
<evidence type="ECO:0000256" key="8">
    <source>
        <dbReference type="ARBA" id="ARBA00022741"/>
    </source>
</evidence>
<keyword evidence="8" id="KW-0547">Nucleotide-binding</keyword>
<keyword evidence="5" id="KW-0820">tRNA-binding</keyword>
<gene>
    <name evidence="15" type="ORF">MNB_SV-10-1337</name>
</gene>
<dbReference type="Pfam" id="PF01411">
    <property type="entry name" value="tRNA-synt_2c"/>
    <property type="match status" value="1"/>
</dbReference>
<dbReference type="GO" id="GO:0000049">
    <property type="term" value="F:tRNA binding"/>
    <property type="evidence" value="ECO:0007669"/>
    <property type="project" value="UniProtKB-KW"/>
</dbReference>
<comment type="similarity">
    <text evidence="2">Belongs to the class-II aminoacyl-tRNA synthetase family.</text>
</comment>
<evidence type="ECO:0000256" key="11">
    <source>
        <dbReference type="ARBA" id="ARBA00022884"/>
    </source>
</evidence>
<evidence type="ECO:0000259" key="14">
    <source>
        <dbReference type="PROSITE" id="PS50860"/>
    </source>
</evidence>
<evidence type="ECO:0000256" key="12">
    <source>
        <dbReference type="ARBA" id="ARBA00022917"/>
    </source>
</evidence>
<dbReference type="PRINTS" id="PR00980">
    <property type="entry name" value="TRNASYNTHALA"/>
</dbReference>
<dbReference type="FunFam" id="3.30.54.20:FF:000001">
    <property type="entry name" value="Alanine--tRNA ligase"/>
    <property type="match status" value="1"/>
</dbReference>
<dbReference type="FunFam" id="3.30.980.10:FF:000004">
    <property type="entry name" value="Alanine--tRNA ligase, cytoplasmic"/>
    <property type="match status" value="1"/>
</dbReference>
<dbReference type="SUPFAM" id="SSF101353">
    <property type="entry name" value="Putative anticodon-binding domain of alanyl-tRNA synthetase (AlaRS)"/>
    <property type="match status" value="1"/>
</dbReference>
<dbReference type="Gene3D" id="3.10.310.40">
    <property type="match status" value="1"/>
</dbReference>
<reference evidence="15" key="1">
    <citation type="submission" date="2016-10" db="EMBL/GenBank/DDBJ databases">
        <authorList>
            <person name="de Groot N.N."/>
        </authorList>
    </citation>
    <scope>NUCLEOTIDE SEQUENCE</scope>
</reference>
<dbReference type="GO" id="GO:0002161">
    <property type="term" value="F:aminoacyl-tRNA deacylase activity"/>
    <property type="evidence" value="ECO:0007669"/>
    <property type="project" value="TreeGrafter"/>
</dbReference>
<dbReference type="InterPro" id="IPR018165">
    <property type="entry name" value="Ala-tRNA-synth_IIc_core"/>
</dbReference>
<evidence type="ECO:0000256" key="2">
    <source>
        <dbReference type="ARBA" id="ARBA00008226"/>
    </source>
</evidence>
<name>A0A1W1CIV8_9ZZZZ</name>
<dbReference type="SMART" id="SM00863">
    <property type="entry name" value="tRNA_SAD"/>
    <property type="match status" value="1"/>
</dbReference>
<keyword evidence="12" id="KW-0648">Protein biosynthesis</keyword>
<dbReference type="Pfam" id="PF02272">
    <property type="entry name" value="DHHA1"/>
    <property type="match status" value="1"/>
</dbReference>
<proteinExistence type="inferred from homology"/>
<dbReference type="Gene3D" id="3.30.980.10">
    <property type="entry name" value="Threonyl-trna Synthetase, Chain A, domain 2"/>
    <property type="match status" value="1"/>
</dbReference>
<keyword evidence="11" id="KW-0694">RNA-binding</keyword>
<evidence type="ECO:0000256" key="5">
    <source>
        <dbReference type="ARBA" id="ARBA00022555"/>
    </source>
</evidence>
<evidence type="ECO:0000256" key="7">
    <source>
        <dbReference type="ARBA" id="ARBA00022723"/>
    </source>
</evidence>
<dbReference type="Pfam" id="PF07973">
    <property type="entry name" value="tRNA_SAD"/>
    <property type="match status" value="1"/>
</dbReference>
<keyword evidence="6 15" id="KW-0436">Ligase</keyword>
<dbReference type="InterPro" id="IPR003156">
    <property type="entry name" value="DHHA1_dom"/>
</dbReference>
<dbReference type="GO" id="GO:0005829">
    <property type="term" value="C:cytosol"/>
    <property type="evidence" value="ECO:0007669"/>
    <property type="project" value="TreeGrafter"/>
</dbReference>